<evidence type="ECO:0000313" key="1">
    <source>
        <dbReference type="EMBL" id="VDK31733.1"/>
    </source>
</evidence>
<dbReference type="OrthoDB" id="548795at2759"/>
<dbReference type="AlphaFoldDB" id="A0A0R3W0Z9"/>
<organism evidence="3">
    <name type="scientific">Taenia asiatica</name>
    <name type="common">Asian tapeworm</name>
    <dbReference type="NCBI Taxonomy" id="60517"/>
    <lineage>
        <taxon>Eukaryota</taxon>
        <taxon>Metazoa</taxon>
        <taxon>Spiralia</taxon>
        <taxon>Lophotrochozoa</taxon>
        <taxon>Platyhelminthes</taxon>
        <taxon>Cestoda</taxon>
        <taxon>Eucestoda</taxon>
        <taxon>Cyclophyllidea</taxon>
        <taxon>Taeniidae</taxon>
        <taxon>Taenia</taxon>
    </lineage>
</organism>
<reference evidence="1 2" key="2">
    <citation type="submission" date="2018-11" db="EMBL/GenBank/DDBJ databases">
        <authorList>
            <consortium name="Pathogen Informatics"/>
        </authorList>
    </citation>
    <scope>NUCLEOTIDE SEQUENCE [LARGE SCALE GENOMIC DNA]</scope>
</reference>
<name>A0A0R3W0Z9_TAEAS</name>
<dbReference type="Proteomes" id="UP000282613">
    <property type="component" value="Unassembled WGS sequence"/>
</dbReference>
<dbReference type="EMBL" id="UYRS01018297">
    <property type="protein sequence ID" value="VDK31733.1"/>
    <property type="molecule type" value="Genomic_DNA"/>
</dbReference>
<evidence type="ECO:0000313" key="3">
    <source>
        <dbReference type="WBParaSite" id="TASK_0000338001-mRNA-1"/>
    </source>
</evidence>
<dbReference type="WBParaSite" id="TASK_0000338001-mRNA-1">
    <property type="protein sequence ID" value="TASK_0000338001-mRNA-1"/>
    <property type="gene ID" value="TASK_0000338001"/>
</dbReference>
<reference evidence="3" key="1">
    <citation type="submission" date="2017-02" db="UniProtKB">
        <authorList>
            <consortium name="WormBaseParasite"/>
        </authorList>
    </citation>
    <scope>IDENTIFICATION</scope>
</reference>
<accession>A0A0R3W0Z9</accession>
<proteinExistence type="predicted"/>
<gene>
    <name evidence="1" type="ORF">TASK_LOCUS3381</name>
</gene>
<sequence>MHGLAASEMLLKQTLDAYKSVNCYSSSDENDEDYENPSDVEIIRSMVTAPQTAPIIQSRILCVLHNIPARMFRTFEIKTFGIEPLATLPHFEPNEDEDQEEYVPEIYKMRMASLLDDLLEDHPELVPPLADICYFAEISHLEGLMSVGEYIDRNDKPDQLSYPTGELMPSL</sequence>
<evidence type="ECO:0000313" key="2">
    <source>
        <dbReference type="Proteomes" id="UP000282613"/>
    </source>
</evidence>
<protein>
    <submittedName>
        <fullName evidence="3">Cytochrome P450</fullName>
    </submittedName>
</protein>
<keyword evidence="2" id="KW-1185">Reference proteome</keyword>